<sequence>MSGADLASELVGFAAELRLAGVAVDPARIAVAASALTEFPSAGPDAIYWGTRLTLCSRKADLPLFDAAFAARFGRRPAAEPAPGPPAEPVVATAIPVDGTAHGAPEGPADEPGADASGVDPQRVPGVGAAGVERLGARDLRTLTETERAEVLALIALLGAPARSRRSMRRIPGGRTRIDVGRTASAMVRGGGELVRLHYRRRTEQPRRLVLLLDVSKSMRLYSDALLRFGYAAVRADPRTTEVFTLGTRCTRITSALRARNPDLALRTATRLGADWGGGTLLGPTLREFLRRWGGSGTVRSAIVVIASDGCEFGAPELLARQVARLSRLAQLLVWVNPQQGWPGFEPSAPGLVDSLSYVDRTLPGHSLDALRKLAEVVSR</sequence>
<dbReference type="InterPro" id="IPR036465">
    <property type="entry name" value="vWFA_dom_sf"/>
</dbReference>
<dbReference type="Pfam" id="PF05762">
    <property type="entry name" value="VWA_CoxE"/>
    <property type="match status" value="1"/>
</dbReference>
<dbReference type="InterPro" id="IPR008912">
    <property type="entry name" value="Uncharacterised_CoxE"/>
</dbReference>
<organism evidence="2 3">
    <name type="scientific">Plantactinospora solaniradicis</name>
    <dbReference type="NCBI Taxonomy" id="1723736"/>
    <lineage>
        <taxon>Bacteria</taxon>
        <taxon>Bacillati</taxon>
        <taxon>Actinomycetota</taxon>
        <taxon>Actinomycetes</taxon>
        <taxon>Micromonosporales</taxon>
        <taxon>Micromonosporaceae</taxon>
        <taxon>Plantactinospora</taxon>
    </lineage>
</organism>
<dbReference type="PIRSF" id="PIRSF010256">
    <property type="entry name" value="CoxE_vWa"/>
    <property type="match status" value="1"/>
</dbReference>
<dbReference type="Proteomes" id="UP001596203">
    <property type="component" value="Unassembled WGS sequence"/>
</dbReference>
<protein>
    <submittedName>
        <fullName evidence="2">VWA domain-containing protein</fullName>
    </submittedName>
</protein>
<proteinExistence type="predicted"/>
<evidence type="ECO:0000313" key="3">
    <source>
        <dbReference type="Proteomes" id="UP001596203"/>
    </source>
</evidence>
<dbReference type="CDD" id="cd00198">
    <property type="entry name" value="vWFA"/>
    <property type="match status" value="1"/>
</dbReference>
<dbReference type="SUPFAM" id="SSF53300">
    <property type="entry name" value="vWA-like"/>
    <property type="match status" value="1"/>
</dbReference>
<evidence type="ECO:0000256" key="1">
    <source>
        <dbReference type="SAM" id="MobiDB-lite"/>
    </source>
</evidence>
<name>A0ABW1KCM6_9ACTN</name>
<dbReference type="PANTHER" id="PTHR39338">
    <property type="entry name" value="BLL5662 PROTEIN-RELATED"/>
    <property type="match status" value="1"/>
</dbReference>
<dbReference type="PANTHER" id="PTHR39338:SF6">
    <property type="entry name" value="BLL5662 PROTEIN"/>
    <property type="match status" value="1"/>
</dbReference>
<comment type="caution">
    <text evidence="2">The sequence shown here is derived from an EMBL/GenBank/DDBJ whole genome shotgun (WGS) entry which is preliminary data.</text>
</comment>
<accession>A0ABW1KCM6</accession>
<reference evidence="3" key="1">
    <citation type="journal article" date="2019" name="Int. J. Syst. Evol. Microbiol.">
        <title>The Global Catalogue of Microorganisms (GCM) 10K type strain sequencing project: providing services to taxonomists for standard genome sequencing and annotation.</title>
        <authorList>
            <consortium name="The Broad Institute Genomics Platform"/>
            <consortium name="The Broad Institute Genome Sequencing Center for Infectious Disease"/>
            <person name="Wu L."/>
            <person name="Ma J."/>
        </authorList>
    </citation>
    <scope>NUCLEOTIDE SEQUENCE [LARGE SCALE GENOMIC DNA]</scope>
    <source>
        <strain evidence="3">ZS-35-S2</strain>
    </source>
</reference>
<gene>
    <name evidence="2" type="ORF">ACFP2T_24550</name>
</gene>
<keyword evidence="3" id="KW-1185">Reference proteome</keyword>
<dbReference type="InterPro" id="IPR011195">
    <property type="entry name" value="UCP010256"/>
</dbReference>
<dbReference type="RefSeq" id="WP_377425288.1">
    <property type="nucleotide sequence ID" value="NZ_JBHSPR010000020.1"/>
</dbReference>
<evidence type="ECO:0000313" key="2">
    <source>
        <dbReference type="EMBL" id="MFC6019364.1"/>
    </source>
</evidence>
<feature type="region of interest" description="Disordered" evidence="1">
    <location>
        <begin position="98"/>
        <end position="119"/>
    </location>
</feature>
<dbReference type="EMBL" id="JBHSPR010000020">
    <property type="protein sequence ID" value="MFC6019364.1"/>
    <property type="molecule type" value="Genomic_DNA"/>
</dbReference>